<dbReference type="Pfam" id="PF07537">
    <property type="entry name" value="CamS"/>
    <property type="match status" value="1"/>
</dbReference>
<dbReference type="CDD" id="cd13441">
    <property type="entry name" value="CamS_repeat_1"/>
    <property type="match status" value="1"/>
</dbReference>
<dbReference type="Proteomes" id="UP001218246">
    <property type="component" value="Unassembled WGS sequence"/>
</dbReference>
<keyword evidence="4" id="KW-1185">Reference proteome</keyword>
<evidence type="ECO:0000256" key="2">
    <source>
        <dbReference type="SAM" id="MobiDB-lite"/>
    </source>
</evidence>
<feature type="region of interest" description="Disordered" evidence="2">
    <location>
        <begin position="135"/>
        <end position="155"/>
    </location>
</feature>
<dbReference type="PIRSF" id="PIRSF012509">
    <property type="entry name" value="CamS"/>
    <property type="match status" value="1"/>
</dbReference>
<dbReference type="PROSITE" id="PS51257">
    <property type="entry name" value="PROKAR_LIPOPROTEIN"/>
    <property type="match status" value="1"/>
</dbReference>
<evidence type="ECO:0000313" key="4">
    <source>
        <dbReference type="Proteomes" id="UP001218246"/>
    </source>
</evidence>
<evidence type="ECO:0000313" key="3">
    <source>
        <dbReference type="EMBL" id="MDG5755403.1"/>
    </source>
</evidence>
<organism evidence="3 4">
    <name type="scientific">Ectobacillus antri</name>
    <dbReference type="NCBI Taxonomy" id="2486280"/>
    <lineage>
        <taxon>Bacteria</taxon>
        <taxon>Bacillati</taxon>
        <taxon>Bacillota</taxon>
        <taxon>Bacilli</taxon>
        <taxon>Bacillales</taxon>
        <taxon>Bacillaceae</taxon>
        <taxon>Ectobacillus</taxon>
    </lineage>
</organism>
<name>A0ABT6H9C0_9BACI</name>
<dbReference type="CDD" id="cd13440">
    <property type="entry name" value="CamS_repeat_2"/>
    <property type="match status" value="1"/>
</dbReference>
<evidence type="ECO:0000256" key="1">
    <source>
        <dbReference type="SAM" id="Coils"/>
    </source>
</evidence>
<dbReference type="InterPro" id="IPR011426">
    <property type="entry name" value="CamS"/>
</dbReference>
<accession>A0ABT6H9C0</accession>
<comment type="caution">
    <text evidence="3">The sequence shown here is derived from an EMBL/GenBank/DDBJ whole genome shotgun (WGS) entry which is preliminary data.</text>
</comment>
<dbReference type="EMBL" id="JARULN010000027">
    <property type="protein sequence ID" value="MDG5755403.1"/>
    <property type="molecule type" value="Genomic_DNA"/>
</dbReference>
<keyword evidence="1" id="KW-0175">Coiled coil</keyword>
<dbReference type="Gene3D" id="3.10.570.10">
    <property type="entry name" value="sex pheromone staph- cam373 precursor domain"/>
    <property type="match status" value="1"/>
</dbReference>
<sequence length="401" mass="45520">MKKLALCISLGLILTGCAPSFQKDEKIVQKVGKSKENSIIPSYSISDEYYKSIIPFQEGAARGLVVQGLNSRLDIDEFETGLMRIAQESFSTKEYLFQEGQFLSRETIQQLVQRKRTDAQQAEAEKRQNNLNKKVKVPNMGLNPPYDKNAPGSVEDKNAKSPIYLSNILEHNYMIKNGNGEVQVGGVVIGLAMNSVHYYNLPPEQGGYPRETPIPEGEMLEQGKRMAQAILDILVKQEKWRDVPVTFAIYRQEAKSSLVPGHFVTYTKLDKGETKIGDWDSIDERYYLFPSEAGKADYREDNTKIENFKSDIAEYFPNNFTAVVGRGFYKDKQIQELKLDIPVQFNGKAEIIGFTQFVTGLIMEHFPNYVKVEVNIHSVGRQEAVILRDSEQEQPIVHIFD</sequence>
<reference evidence="3 4" key="1">
    <citation type="submission" date="2023-04" db="EMBL/GenBank/DDBJ databases">
        <title>Ectobacillus antri isolated from activated sludge.</title>
        <authorList>
            <person name="Yan P."/>
            <person name="Liu X."/>
        </authorList>
    </citation>
    <scope>NUCLEOTIDE SEQUENCE [LARGE SCALE GENOMIC DNA]</scope>
    <source>
        <strain evidence="3 4">C18H</strain>
    </source>
</reference>
<dbReference type="RefSeq" id="WP_124564951.1">
    <property type="nucleotide sequence ID" value="NZ_JARRRY010000026.1"/>
</dbReference>
<protein>
    <submittedName>
        <fullName evidence="3">CamS family sex pheromone protein</fullName>
    </submittedName>
</protein>
<gene>
    <name evidence="3" type="ORF">P6P90_15990</name>
</gene>
<feature type="coiled-coil region" evidence="1">
    <location>
        <begin position="105"/>
        <end position="134"/>
    </location>
</feature>
<proteinExistence type="predicted"/>